<accession>A0A178K2A9</accession>
<dbReference type="STRING" id="858640.A3K86_17935"/>
<evidence type="ECO:0000313" key="8">
    <source>
        <dbReference type="EMBL" id="OAN10873.1"/>
    </source>
</evidence>
<feature type="transmembrane region" description="Helical" evidence="7">
    <location>
        <begin position="216"/>
        <end position="234"/>
    </location>
</feature>
<evidence type="ECO:0000256" key="1">
    <source>
        <dbReference type="ARBA" id="ARBA00004651"/>
    </source>
</evidence>
<keyword evidence="3" id="KW-1003">Cell membrane</keyword>
<dbReference type="Proteomes" id="UP000078503">
    <property type="component" value="Unassembled WGS sequence"/>
</dbReference>
<dbReference type="PANTHER" id="PTHR42775">
    <property type="entry name" value="PERMEASE RV2963-RELATED"/>
    <property type="match status" value="1"/>
</dbReference>
<dbReference type="InterPro" id="IPR053166">
    <property type="entry name" value="UPF0718_permease"/>
</dbReference>
<evidence type="ECO:0000313" key="9">
    <source>
        <dbReference type="Proteomes" id="UP000078503"/>
    </source>
</evidence>
<keyword evidence="6 7" id="KW-0472">Membrane</keyword>
<keyword evidence="5 7" id="KW-1133">Transmembrane helix</keyword>
<dbReference type="InterPro" id="IPR005524">
    <property type="entry name" value="DUF318"/>
</dbReference>
<comment type="subcellular location">
    <subcellularLocation>
        <location evidence="1">Cell membrane</location>
        <topology evidence="1">Multi-pass membrane protein</topology>
    </subcellularLocation>
</comment>
<feature type="transmembrane region" description="Helical" evidence="7">
    <location>
        <begin position="279"/>
        <end position="297"/>
    </location>
</feature>
<dbReference type="Pfam" id="PF03773">
    <property type="entry name" value="ArsP_1"/>
    <property type="match status" value="1"/>
</dbReference>
<sequence>MLAIFTHLADWLTYSVFQLSPDTSVGVGLHFFIEDTSKILVLLVALIYAISFIRASLSVDRVRDYLQGKHKGVGYFLGSMFGAITPFCSCSSIPLFMGFVSAQIPIGVTIAFLITSPLVNEVVVIMLGSMLGVKFTVMYVAIGMLLGMIAGVVLDKCQAHRWLQPFLAKAYQQVNQASAQASSQTTTAIPTTPQVITLHDRHNIAAQETRTIFGRVWKWVIIGVGLGAFIHGFVPAEWFEQNLASGQWWTVPAATLSAIPIYANASGVVPIMGSLLDKGMPIGTTLAFCMGAVAVSLPEFIMLKQVMRYRLLAAIAGYLLIAISITGWLFNAYY</sequence>
<dbReference type="RefSeq" id="WP_068334543.1">
    <property type="nucleotide sequence ID" value="NZ_LVHF01000033.1"/>
</dbReference>
<dbReference type="PANTHER" id="PTHR42775:SF1">
    <property type="entry name" value="PERMEASE RV2963-RELATED"/>
    <property type="match status" value="1"/>
</dbReference>
<reference evidence="8 9" key="1">
    <citation type="submission" date="2016-03" db="EMBL/GenBank/DDBJ databases">
        <title>Photobacterium proteolyticum sp. nov. a protease producing bacterium isolated from ocean sediments of Laizhou Bay.</title>
        <authorList>
            <person name="Li Y."/>
        </authorList>
    </citation>
    <scope>NUCLEOTIDE SEQUENCE [LARGE SCALE GENOMIC DNA]</scope>
    <source>
        <strain evidence="8 9">R-40508</strain>
    </source>
</reference>
<comment type="similarity">
    <text evidence="2">Belongs to the UPF0718 family.</text>
</comment>
<protein>
    <submittedName>
        <fullName evidence="8">Permease</fullName>
    </submittedName>
</protein>
<feature type="transmembrane region" description="Helical" evidence="7">
    <location>
        <begin position="309"/>
        <end position="330"/>
    </location>
</feature>
<organism evidence="8 9">
    <name type="scientific">Photobacterium jeanii</name>
    <dbReference type="NCBI Taxonomy" id="858640"/>
    <lineage>
        <taxon>Bacteria</taxon>
        <taxon>Pseudomonadati</taxon>
        <taxon>Pseudomonadota</taxon>
        <taxon>Gammaproteobacteria</taxon>
        <taxon>Vibrionales</taxon>
        <taxon>Vibrionaceae</taxon>
        <taxon>Photobacterium</taxon>
    </lineage>
</organism>
<evidence type="ECO:0000256" key="4">
    <source>
        <dbReference type="ARBA" id="ARBA00022692"/>
    </source>
</evidence>
<dbReference type="EMBL" id="LVHF01000033">
    <property type="protein sequence ID" value="OAN10873.1"/>
    <property type="molecule type" value="Genomic_DNA"/>
</dbReference>
<dbReference type="GO" id="GO:0005886">
    <property type="term" value="C:plasma membrane"/>
    <property type="evidence" value="ECO:0007669"/>
    <property type="project" value="UniProtKB-SubCell"/>
</dbReference>
<feature type="transmembrane region" description="Helical" evidence="7">
    <location>
        <begin position="106"/>
        <end position="131"/>
    </location>
</feature>
<comment type="caution">
    <text evidence="8">The sequence shown here is derived from an EMBL/GenBank/DDBJ whole genome shotgun (WGS) entry which is preliminary data.</text>
</comment>
<keyword evidence="9" id="KW-1185">Reference proteome</keyword>
<dbReference type="AlphaFoldDB" id="A0A178K2A9"/>
<feature type="transmembrane region" description="Helical" evidence="7">
    <location>
        <begin position="137"/>
        <end position="154"/>
    </location>
</feature>
<gene>
    <name evidence="8" type="ORF">A3K86_17935</name>
</gene>
<name>A0A178K2A9_9GAMM</name>
<evidence type="ECO:0000256" key="2">
    <source>
        <dbReference type="ARBA" id="ARBA00006386"/>
    </source>
</evidence>
<dbReference type="OrthoDB" id="9777774at2"/>
<keyword evidence="4 7" id="KW-0812">Transmembrane</keyword>
<evidence type="ECO:0000256" key="7">
    <source>
        <dbReference type="SAM" id="Phobius"/>
    </source>
</evidence>
<evidence type="ECO:0000256" key="6">
    <source>
        <dbReference type="ARBA" id="ARBA00023136"/>
    </source>
</evidence>
<evidence type="ECO:0000256" key="5">
    <source>
        <dbReference type="ARBA" id="ARBA00022989"/>
    </source>
</evidence>
<proteinExistence type="inferred from homology"/>
<feature type="transmembrane region" description="Helical" evidence="7">
    <location>
        <begin position="77"/>
        <end position="99"/>
    </location>
</feature>
<evidence type="ECO:0000256" key="3">
    <source>
        <dbReference type="ARBA" id="ARBA00022475"/>
    </source>
</evidence>
<feature type="transmembrane region" description="Helical" evidence="7">
    <location>
        <begin position="39"/>
        <end position="57"/>
    </location>
</feature>